<keyword evidence="4 8" id="KW-1003">Cell membrane</keyword>
<accession>A0A6P1W459</accession>
<feature type="transmembrane region" description="Helical" evidence="8">
    <location>
        <begin position="389"/>
        <end position="408"/>
    </location>
</feature>
<evidence type="ECO:0000256" key="2">
    <source>
        <dbReference type="ARBA" id="ARBA00010100"/>
    </source>
</evidence>
<keyword evidence="3 8" id="KW-0813">Transport</keyword>
<evidence type="ECO:0000256" key="1">
    <source>
        <dbReference type="ARBA" id="ARBA00004651"/>
    </source>
</evidence>
<keyword evidence="6 8" id="KW-1133">Transmembrane helix</keyword>
<dbReference type="PANTHER" id="PTHR30003:SF0">
    <property type="entry name" value="GLYCOLATE PERMEASE GLCA-RELATED"/>
    <property type="match status" value="1"/>
</dbReference>
<dbReference type="RefSeq" id="WP_162390070.1">
    <property type="nucleotide sequence ID" value="NZ_CP045997.1"/>
</dbReference>
<protein>
    <recommendedName>
        <fullName evidence="8">L-lactate permease</fullName>
    </recommendedName>
</protein>
<dbReference type="AlphaFoldDB" id="A0A6P1W459"/>
<dbReference type="InterPro" id="IPR003804">
    <property type="entry name" value="Lactate_perm"/>
</dbReference>
<evidence type="ECO:0000256" key="5">
    <source>
        <dbReference type="ARBA" id="ARBA00022692"/>
    </source>
</evidence>
<organism evidence="9 10">
    <name type="scientific">Spirosoma endbachense</name>
    <dbReference type="NCBI Taxonomy" id="2666025"/>
    <lineage>
        <taxon>Bacteria</taxon>
        <taxon>Pseudomonadati</taxon>
        <taxon>Bacteroidota</taxon>
        <taxon>Cytophagia</taxon>
        <taxon>Cytophagales</taxon>
        <taxon>Cytophagaceae</taxon>
        <taxon>Spirosoma</taxon>
    </lineage>
</organism>
<feature type="transmembrane region" description="Helical" evidence="8">
    <location>
        <begin position="420"/>
        <end position="442"/>
    </location>
</feature>
<comment type="function">
    <text evidence="8">Uptake of L-lactate across the membrane. Can also transport D-lactate and glycolate.</text>
</comment>
<evidence type="ECO:0000256" key="8">
    <source>
        <dbReference type="RuleBase" id="RU365092"/>
    </source>
</evidence>
<reference evidence="9 10" key="1">
    <citation type="submission" date="2019-11" db="EMBL/GenBank/DDBJ databases">
        <title>Spirosoma endbachense sp. nov., isolated from a natural salt meadow.</title>
        <authorList>
            <person name="Rojas J."/>
            <person name="Ambika Manirajan B."/>
            <person name="Ratering S."/>
            <person name="Suarez C."/>
            <person name="Geissler-Plaum R."/>
            <person name="Schnell S."/>
        </authorList>
    </citation>
    <scope>NUCLEOTIDE SEQUENCE [LARGE SCALE GENOMIC DNA]</scope>
    <source>
        <strain evidence="9 10">I-24</strain>
    </source>
</reference>
<keyword evidence="10" id="KW-1185">Reference proteome</keyword>
<feature type="transmembrane region" description="Helical" evidence="8">
    <location>
        <begin position="354"/>
        <end position="377"/>
    </location>
</feature>
<evidence type="ECO:0000256" key="7">
    <source>
        <dbReference type="ARBA" id="ARBA00023136"/>
    </source>
</evidence>
<evidence type="ECO:0000256" key="3">
    <source>
        <dbReference type="ARBA" id="ARBA00022448"/>
    </source>
</evidence>
<name>A0A6P1W459_9BACT</name>
<evidence type="ECO:0000313" key="9">
    <source>
        <dbReference type="EMBL" id="QHV99674.1"/>
    </source>
</evidence>
<dbReference type="Proteomes" id="UP000464577">
    <property type="component" value="Chromosome"/>
</dbReference>
<feature type="transmembrane region" description="Helical" evidence="8">
    <location>
        <begin position="115"/>
        <end position="146"/>
    </location>
</feature>
<sequence length="589" mass="62937">MKWTQVIDPLNNIALSVLVAAMPIIFIFWALIIKKMKGYQASLIAIAIATVIAILVYGMPVKLAVLSIAHGGLYGLFPICWLVIMSVFLFNLTVKSGQFEIIKHFMASITSDRRLQALLIAFSFGSFLEGTAGFGAPVAITAAMLVGLGFNPLYASGICLIANTAPVAFGSIGIPITVASQVSGIPEMPISQMVGRTLPILSIILPFYLVTIIAGFKKAKEVLPAVLVSGVSFALLQYLSSNFLGPSLPDVIAGLGSIVCLMVFLRFWKPKTIWRFANEPAPTLNTDITYTGGQILRAWSPFIVLTIMVIAWGMQPIKDALNSLGLFQFEVPGLHNVIQDKDGALLPKVFKFNYLSAAGTAILIADLIAIPMIGLTYSEGAKVFAATLNQLKFPVLTIAAVLGFAYIVNDSGITLTLAEVLANTGYLFPFFAPVLGWLGVFITGSDTSANALFSKLQYATATSIGVDPVVTVAANVSGGVVGKMISPQSIAVAAAAGDLVGQESQLFRFTVKHSFIMLVVICFITLAQAYAVKWIIPVYEMINSKKLVAAPDASRGYIYLIVLAVLLVTLASTILIIARRKNQTPTLAN</sequence>
<evidence type="ECO:0000256" key="4">
    <source>
        <dbReference type="ARBA" id="ARBA00022475"/>
    </source>
</evidence>
<feature type="transmembrane region" description="Helical" evidence="8">
    <location>
        <begin position="515"/>
        <end position="536"/>
    </location>
</feature>
<dbReference type="PANTHER" id="PTHR30003">
    <property type="entry name" value="L-LACTATE PERMEASE"/>
    <property type="match status" value="1"/>
</dbReference>
<dbReference type="EMBL" id="CP045997">
    <property type="protein sequence ID" value="QHV99674.1"/>
    <property type="molecule type" value="Genomic_DNA"/>
</dbReference>
<dbReference type="GO" id="GO:0015129">
    <property type="term" value="F:lactate transmembrane transporter activity"/>
    <property type="evidence" value="ECO:0007669"/>
    <property type="project" value="UniProtKB-UniRule"/>
</dbReference>
<feature type="transmembrane region" description="Helical" evidence="8">
    <location>
        <begin position="251"/>
        <end position="268"/>
    </location>
</feature>
<comment type="subcellular location">
    <subcellularLocation>
        <location evidence="1 8">Cell membrane</location>
        <topology evidence="1 8">Multi-pass membrane protein</topology>
    </subcellularLocation>
</comment>
<comment type="similarity">
    <text evidence="2 8">Belongs to the lactate permease family.</text>
</comment>
<keyword evidence="7 8" id="KW-0472">Membrane</keyword>
<feature type="transmembrane region" description="Helical" evidence="8">
    <location>
        <begin position="556"/>
        <end position="578"/>
    </location>
</feature>
<feature type="transmembrane region" description="Helical" evidence="8">
    <location>
        <begin position="12"/>
        <end position="32"/>
    </location>
</feature>
<evidence type="ECO:0000256" key="6">
    <source>
        <dbReference type="ARBA" id="ARBA00022989"/>
    </source>
</evidence>
<proteinExistence type="inferred from homology"/>
<dbReference type="GO" id="GO:0015295">
    <property type="term" value="F:solute:proton symporter activity"/>
    <property type="evidence" value="ECO:0007669"/>
    <property type="project" value="TreeGrafter"/>
</dbReference>
<feature type="transmembrane region" description="Helical" evidence="8">
    <location>
        <begin position="39"/>
        <end position="59"/>
    </location>
</feature>
<feature type="transmembrane region" description="Helical" evidence="8">
    <location>
        <begin position="295"/>
        <end position="314"/>
    </location>
</feature>
<evidence type="ECO:0000313" key="10">
    <source>
        <dbReference type="Proteomes" id="UP000464577"/>
    </source>
</evidence>
<feature type="transmembrane region" description="Helical" evidence="8">
    <location>
        <begin position="197"/>
        <end position="215"/>
    </location>
</feature>
<dbReference type="GO" id="GO:0005886">
    <property type="term" value="C:plasma membrane"/>
    <property type="evidence" value="ECO:0007669"/>
    <property type="project" value="UniProtKB-SubCell"/>
</dbReference>
<feature type="transmembrane region" description="Helical" evidence="8">
    <location>
        <begin position="71"/>
        <end position="94"/>
    </location>
</feature>
<keyword evidence="5 8" id="KW-0812">Transmembrane</keyword>
<dbReference type="Pfam" id="PF02652">
    <property type="entry name" value="Lactate_perm"/>
    <property type="match status" value="1"/>
</dbReference>
<dbReference type="NCBIfam" id="TIGR00795">
    <property type="entry name" value="lctP"/>
    <property type="match status" value="1"/>
</dbReference>
<feature type="transmembrane region" description="Helical" evidence="8">
    <location>
        <begin position="222"/>
        <end position="239"/>
    </location>
</feature>
<dbReference type="KEGG" id="senf:GJR95_33760"/>
<gene>
    <name evidence="9" type="ORF">GJR95_33760</name>
</gene>